<dbReference type="KEGG" id="pna:Pnap_4622"/>
<keyword evidence="2" id="KW-0238">DNA-binding</keyword>
<organism evidence="5 6">
    <name type="scientific">Polaromonas naphthalenivorans (strain CJ2)</name>
    <dbReference type="NCBI Taxonomy" id="365044"/>
    <lineage>
        <taxon>Bacteria</taxon>
        <taxon>Pseudomonadati</taxon>
        <taxon>Pseudomonadota</taxon>
        <taxon>Betaproteobacteria</taxon>
        <taxon>Burkholderiales</taxon>
        <taxon>Comamonadaceae</taxon>
        <taxon>Polaromonas</taxon>
    </lineage>
</organism>
<evidence type="ECO:0000313" key="5">
    <source>
        <dbReference type="EMBL" id="ABM40043.1"/>
    </source>
</evidence>
<dbReference type="HOGENOM" id="CLU_083287_18_1_4"/>
<dbReference type="GO" id="GO:0003677">
    <property type="term" value="F:DNA binding"/>
    <property type="evidence" value="ECO:0007669"/>
    <property type="project" value="UniProtKB-KW"/>
</dbReference>
<keyword evidence="5" id="KW-0614">Plasmid</keyword>
<proteinExistence type="predicted"/>
<sequence>MMTKPITRNKPGVEDRVLKHWHAAVPNDRMAHLIKDATRVFLRSLQVRLARHDVQLGHWSFLRILWEQDGLTQRELSDEAGFMEPTTVIALRSMESLGYVTREHRPDNRKNLYVFLTPKGRRLKQALVPLAEEVNAVALTGLSDGDVAATRRALLAMIDNLSQDPAITDGSKGM</sequence>
<evidence type="ECO:0000256" key="2">
    <source>
        <dbReference type="ARBA" id="ARBA00023125"/>
    </source>
</evidence>
<geneLocation type="plasmid" evidence="5 6">
    <name>pPNAP04</name>
</geneLocation>
<dbReference type="PROSITE" id="PS50995">
    <property type="entry name" value="HTH_MARR_2"/>
    <property type="match status" value="1"/>
</dbReference>
<feature type="domain" description="HTH marR-type" evidence="4">
    <location>
        <begin position="27"/>
        <end position="163"/>
    </location>
</feature>
<dbReference type="SUPFAM" id="SSF46785">
    <property type="entry name" value="Winged helix' DNA-binding domain"/>
    <property type="match status" value="1"/>
</dbReference>
<gene>
    <name evidence="5" type="ordered locus">Pnap_4622</name>
</gene>
<protein>
    <submittedName>
        <fullName evidence="5">Transcriptional regulator, MarR family</fullName>
    </submittedName>
</protein>
<accession>A1VWL5</accession>
<dbReference type="GO" id="GO:0003700">
    <property type="term" value="F:DNA-binding transcription factor activity"/>
    <property type="evidence" value="ECO:0007669"/>
    <property type="project" value="InterPro"/>
</dbReference>
<dbReference type="EMBL" id="CP000533">
    <property type="protein sequence ID" value="ABM40043.1"/>
    <property type="molecule type" value="Genomic_DNA"/>
</dbReference>
<dbReference type="Proteomes" id="UP000000644">
    <property type="component" value="Plasmid pPNAP04"/>
</dbReference>
<dbReference type="InterPro" id="IPR036388">
    <property type="entry name" value="WH-like_DNA-bd_sf"/>
</dbReference>
<dbReference type="PANTHER" id="PTHR42756">
    <property type="entry name" value="TRANSCRIPTIONAL REGULATOR, MARR"/>
    <property type="match status" value="1"/>
</dbReference>
<keyword evidence="6" id="KW-1185">Reference proteome</keyword>
<keyword evidence="3" id="KW-0804">Transcription</keyword>
<dbReference type="InterPro" id="IPR036390">
    <property type="entry name" value="WH_DNA-bd_sf"/>
</dbReference>
<evidence type="ECO:0000256" key="1">
    <source>
        <dbReference type="ARBA" id="ARBA00023015"/>
    </source>
</evidence>
<dbReference type="InterPro" id="IPR000835">
    <property type="entry name" value="HTH_MarR-typ"/>
</dbReference>
<reference evidence="6" key="1">
    <citation type="journal article" date="2009" name="Environ. Microbiol.">
        <title>The genome of Polaromonas naphthalenivorans strain CJ2, isolated from coal tar-contaminated sediment, reveals physiological and metabolic versatility and evolution through extensive horizontal gene transfer.</title>
        <authorList>
            <person name="Yagi J.M."/>
            <person name="Sims D."/>
            <person name="Brettin T."/>
            <person name="Bruce D."/>
            <person name="Madsen E.L."/>
        </authorList>
    </citation>
    <scope>NUCLEOTIDE SEQUENCE [LARGE SCALE GENOMIC DNA]</scope>
    <source>
        <strain evidence="6">CJ2</strain>
        <plasmid evidence="6">Plasmid pPNAP04</plasmid>
    </source>
</reference>
<dbReference type="Gene3D" id="1.10.10.10">
    <property type="entry name" value="Winged helix-like DNA-binding domain superfamily/Winged helix DNA-binding domain"/>
    <property type="match status" value="1"/>
</dbReference>
<dbReference type="PANTHER" id="PTHR42756:SF1">
    <property type="entry name" value="TRANSCRIPTIONAL REPRESSOR OF EMRAB OPERON"/>
    <property type="match status" value="1"/>
</dbReference>
<dbReference type="RefSeq" id="WP_011798414.1">
    <property type="nucleotide sequence ID" value="NC_008760.1"/>
</dbReference>
<evidence type="ECO:0000313" key="6">
    <source>
        <dbReference type="Proteomes" id="UP000000644"/>
    </source>
</evidence>
<name>A1VWL5_POLNA</name>
<evidence type="ECO:0000259" key="4">
    <source>
        <dbReference type="PROSITE" id="PS50995"/>
    </source>
</evidence>
<dbReference type="AlphaFoldDB" id="A1VWL5"/>
<dbReference type="Pfam" id="PF01047">
    <property type="entry name" value="MarR"/>
    <property type="match status" value="1"/>
</dbReference>
<keyword evidence="1" id="KW-0805">Transcription regulation</keyword>
<evidence type="ECO:0000256" key="3">
    <source>
        <dbReference type="ARBA" id="ARBA00023163"/>
    </source>
</evidence>
<dbReference type="SMART" id="SM00347">
    <property type="entry name" value="HTH_MARR"/>
    <property type="match status" value="1"/>
</dbReference>